<gene>
    <name evidence="2" type="ORF">CXQ85_004761</name>
</gene>
<dbReference type="GeneID" id="37010091"/>
<dbReference type="RefSeq" id="XP_025343032.1">
    <property type="nucleotide sequence ID" value="XM_025488370.1"/>
</dbReference>
<reference evidence="2 3" key="1">
    <citation type="submission" date="2017-12" db="EMBL/GenBank/DDBJ databases">
        <title>Genome Sequence of a Multidrug-Resistant Candida haemulonii Isolate from a Patient with Chronic Leg Ulcers in Israel.</title>
        <authorList>
            <person name="Chow N.A."/>
            <person name="Gade L."/>
            <person name="Batra D."/>
            <person name="Rowe L.A."/>
            <person name="Ben-Ami R."/>
            <person name="Loparev V.N."/>
            <person name="Litvintseva A.P."/>
        </authorList>
    </citation>
    <scope>NUCLEOTIDE SEQUENCE [LARGE SCALE GENOMIC DNA]</scope>
    <source>
        <strain evidence="2 3">B11899</strain>
    </source>
</reference>
<organism evidence="2 3">
    <name type="scientific">Candidozyma haemuli</name>
    <dbReference type="NCBI Taxonomy" id="45357"/>
    <lineage>
        <taxon>Eukaryota</taxon>
        <taxon>Fungi</taxon>
        <taxon>Dikarya</taxon>
        <taxon>Ascomycota</taxon>
        <taxon>Saccharomycotina</taxon>
        <taxon>Pichiomycetes</taxon>
        <taxon>Metschnikowiaceae</taxon>
        <taxon>Candidozyma</taxon>
    </lineage>
</organism>
<sequence length="390" mass="44501">MEKILTILQDAESNKIEPQESHEDNEDSPGPKGNILQKEYHAFLGLKVVDYDVLRFLNDAEVVKKDQSFENIKPETCEVILKHYAENLRQALIGSKDSPSLASIGDAFLQSPVKLQNQLRPRLKAKAMQSFSDFEKIQQAPKLTFDFQDINLPNPFRGREKHPMQLRKGLSLKRRPNNLLCFLLDDEKVLATFLRKLKSSLKPALILNFMKCQSLEGNAAFKILLTKHLKDPDSVFFRSNPLDSLGGVPLDHLESELTVLKAIVAHKSNILSRLNSFGIYQSSVPDIDLKRVKTSEDIVMTLARSFDRYFGACYRLDARSCDAWVAGLLKFYHDNWNRKEIFEAYFLEGINEFRDSLTRATLRSLSARWSSAKEGNTGELLTVKAYYPPE</sequence>
<protein>
    <submittedName>
        <fullName evidence="2">Uncharacterized protein</fullName>
    </submittedName>
</protein>
<feature type="compositionally biased region" description="Basic and acidic residues" evidence="1">
    <location>
        <begin position="12"/>
        <end position="22"/>
    </location>
</feature>
<evidence type="ECO:0000313" key="3">
    <source>
        <dbReference type="Proteomes" id="UP000244309"/>
    </source>
</evidence>
<dbReference type="EMBL" id="PKFO01000006">
    <property type="protein sequence ID" value="PVH22092.1"/>
    <property type="molecule type" value="Genomic_DNA"/>
</dbReference>
<dbReference type="Proteomes" id="UP000244309">
    <property type="component" value="Unassembled WGS sequence"/>
</dbReference>
<feature type="region of interest" description="Disordered" evidence="1">
    <location>
        <begin position="9"/>
        <end position="34"/>
    </location>
</feature>
<dbReference type="OrthoDB" id="4092739at2759"/>
<keyword evidence="3" id="KW-1185">Reference proteome</keyword>
<accession>A0A2V1AWB5</accession>
<evidence type="ECO:0000313" key="2">
    <source>
        <dbReference type="EMBL" id="PVH22092.1"/>
    </source>
</evidence>
<proteinExistence type="predicted"/>
<dbReference type="VEuPathDB" id="FungiDB:CXQ85_004761"/>
<evidence type="ECO:0000256" key="1">
    <source>
        <dbReference type="SAM" id="MobiDB-lite"/>
    </source>
</evidence>
<comment type="caution">
    <text evidence="2">The sequence shown here is derived from an EMBL/GenBank/DDBJ whole genome shotgun (WGS) entry which is preliminary data.</text>
</comment>
<dbReference type="AlphaFoldDB" id="A0A2V1AWB5"/>
<name>A0A2V1AWB5_9ASCO</name>